<dbReference type="InterPro" id="IPR001360">
    <property type="entry name" value="Glyco_hydro_1"/>
</dbReference>
<dbReference type="GO" id="GO:0005975">
    <property type="term" value="P:carbohydrate metabolic process"/>
    <property type="evidence" value="ECO:0007669"/>
    <property type="project" value="InterPro"/>
</dbReference>
<name>A0A8M8UW56_SESIN</name>
<dbReference type="OrthoDB" id="863965at2759"/>
<comment type="similarity">
    <text evidence="1 4">Belongs to the glycosyl hydrolase 1 family.</text>
</comment>
<dbReference type="Pfam" id="PF00232">
    <property type="entry name" value="Glyco_hydro_1"/>
    <property type="match status" value="2"/>
</dbReference>
<evidence type="ECO:0000256" key="2">
    <source>
        <dbReference type="ARBA" id="ARBA00022801"/>
    </source>
</evidence>
<sequence>MFGTATGAYQVEGAAARGGRGPSIWDTFTLKTPGRISGGSNGNVATDMYARFREDIKMMKKMGFQSYRFSISWSRILPGGRCCAGINREGIDYYNTVIDTVIEHGLEPFVTIFHFDLPAALQEEYGGFLSKKIVQDFREYAELCFWEFGDRVKFWTTVNEPSTYCINGYASGTFPPGQAPTSAYLSALAPDESGVFVSDQAPINVDLSSTPSHVRSVFTSLLRSSSTESTAATNVPPTTGVVYEPMQLISTFKSSNINNPNLYGSISSYDPKHAYTAARNMLLAHSAAVHTYRDKFQEHQKGKIGIVLCCFWCQPLHRKKEKDIEAQQRALDFLLGWYLEPIVKGRYPKYMIKYVPAENLAPFTHEESEKLKGTIDFLGLNYYTATYVTNDPHPKAEEGYYRDMHVKFHSYRDKIPIGPVAGSSWLRIVPWGIKDLLLYTNKTYKPLPPIYITENGVDEKSDYKLTASDACVDPVRVKYHQDHLANVLKAMHDPENPVDVRGYYVWSWCDNFEWSEGYTVRFGLIYIDFMNNLTRYPKLSAMWFTKFLVRKKLWGGQKRQITDVEESESEKRLKLTEK</sequence>
<keyword evidence="5" id="KW-1185">Reference proteome</keyword>
<dbReference type="PRINTS" id="PR00131">
    <property type="entry name" value="GLHYDRLASE1"/>
</dbReference>
<evidence type="ECO:0000313" key="6">
    <source>
        <dbReference type="RefSeq" id="XP_020548101.1"/>
    </source>
</evidence>
<dbReference type="GeneID" id="105158127"/>
<dbReference type="SUPFAM" id="SSF51445">
    <property type="entry name" value="(Trans)glycosidases"/>
    <property type="match status" value="1"/>
</dbReference>
<dbReference type="Proteomes" id="UP000504604">
    <property type="component" value="Linkage group LG3"/>
</dbReference>
<accession>A0A8M8UW56</accession>
<dbReference type="InterPro" id="IPR017853">
    <property type="entry name" value="GH"/>
</dbReference>
<evidence type="ECO:0000256" key="1">
    <source>
        <dbReference type="ARBA" id="ARBA00010838"/>
    </source>
</evidence>
<evidence type="ECO:0000256" key="4">
    <source>
        <dbReference type="RuleBase" id="RU003690"/>
    </source>
</evidence>
<protein>
    <submittedName>
        <fullName evidence="6">Raucaffricine-O-beta-D-glucosidase-like</fullName>
    </submittedName>
</protein>
<reference evidence="6" key="1">
    <citation type="submission" date="2025-08" db="UniProtKB">
        <authorList>
            <consortium name="RefSeq"/>
        </authorList>
    </citation>
    <scope>IDENTIFICATION</scope>
</reference>
<dbReference type="GO" id="GO:0008422">
    <property type="term" value="F:beta-glucosidase activity"/>
    <property type="evidence" value="ECO:0007669"/>
    <property type="project" value="TreeGrafter"/>
</dbReference>
<evidence type="ECO:0000256" key="3">
    <source>
        <dbReference type="ARBA" id="ARBA00023295"/>
    </source>
</evidence>
<keyword evidence="2" id="KW-0378">Hydrolase</keyword>
<gene>
    <name evidence="6" type="primary">LOC105158127</name>
</gene>
<dbReference type="AlphaFoldDB" id="A0A8M8UW56"/>
<evidence type="ECO:0000313" key="5">
    <source>
        <dbReference type="Proteomes" id="UP000504604"/>
    </source>
</evidence>
<keyword evidence="3" id="KW-0326">Glycosidase</keyword>
<organism evidence="5 6">
    <name type="scientific">Sesamum indicum</name>
    <name type="common">Oriental sesame</name>
    <name type="synonym">Sesamum orientale</name>
    <dbReference type="NCBI Taxonomy" id="4182"/>
    <lineage>
        <taxon>Eukaryota</taxon>
        <taxon>Viridiplantae</taxon>
        <taxon>Streptophyta</taxon>
        <taxon>Embryophyta</taxon>
        <taxon>Tracheophyta</taxon>
        <taxon>Spermatophyta</taxon>
        <taxon>Magnoliopsida</taxon>
        <taxon>eudicotyledons</taxon>
        <taxon>Gunneridae</taxon>
        <taxon>Pentapetalae</taxon>
        <taxon>asterids</taxon>
        <taxon>lamiids</taxon>
        <taxon>Lamiales</taxon>
        <taxon>Pedaliaceae</taxon>
        <taxon>Sesamum</taxon>
    </lineage>
</organism>
<proteinExistence type="inferred from homology"/>
<dbReference type="KEGG" id="sind:105158127"/>
<dbReference type="RefSeq" id="XP_020548101.1">
    <property type="nucleotide sequence ID" value="XM_020692442.1"/>
</dbReference>
<dbReference type="Gene3D" id="3.20.20.80">
    <property type="entry name" value="Glycosidases"/>
    <property type="match status" value="2"/>
</dbReference>
<dbReference type="PANTHER" id="PTHR10353:SF137">
    <property type="entry name" value="MYROSINASE 3-RELATED"/>
    <property type="match status" value="1"/>
</dbReference>
<dbReference type="PANTHER" id="PTHR10353">
    <property type="entry name" value="GLYCOSYL HYDROLASE"/>
    <property type="match status" value="1"/>
</dbReference>